<dbReference type="AlphaFoldDB" id="A0A238YDM7"/>
<evidence type="ECO:0000256" key="1">
    <source>
        <dbReference type="ARBA" id="ARBA00023450"/>
    </source>
</evidence>
<accession>A0A238YDM7</accession>
<protein>
    <recommendedName>
        <fullName evidence="2">HNH nuclease domain-containing protein</fullName>
    </recommendedName>
</protein>
<name>A0A238YDM7_9ACTN</name>
<dbReference type="Pfam" id="PF02720">
    <property type="entry name" value="DUF222"/>
    <property type="match status" value="1"/>
</dbReference>
<comment type="similarity">
    <text evidence="1">Belongs to the Rv1128c/1148c/1588c/1702c/1945/3466 family.</text>
</comment>
<evidence type="ECO:0000313" key="3">
    <source>
        <dbReference type="EMBL" id="SNR68713.1"/>
    </source>
</evidence>
<organism evidence="3 4">
    <name type="scientific">Blastococcus mobilis</name>
    <dbReference type="NCBI Taxonomy" id="1938746"/>
    <lineage>
        <taxon>Bacteria</taxon>
        <taxon>Bacillati</taxon>
        <taxon>Actinomycetota</taxon>
        <taxon>Actinomycetes</taxon>
        <taxon>Geodermatophilales</taxon>
        <taxon>Geodermatophilaceae</taxon>
        <taxon>Blastococcus</taxon>
    </lineage>
</organism>
<dbReference type="GO" id="GO:0008270">
    <property type="term" value="F:zinc ion binding"/>
    <property type="evidence" value="ECO:0007669"/>
    <property type="project" value="InterPro"/>
</dbReference>
<dbReference type="CDD" id="cd00085">
    <property type="entry name" value="HNHc"/>
    <property type="match status" value="1"/>
</dbReference>
<gene>
    <name evidence="3" type="ORF">SAMN06272737_11929</name>
</gene>
<proteinExistence type="inferred from homology"/>
<dbReference type="OrthoDB" id="3634417at2"/>
<reference evidence="3 4" key="1">
    <citation type="submission" date="2017-06" db="EMBL/GenBank/DDBJ databases">
        <authorList>
            <person name="Kim H.J."/>
            <person name="Triplett B.A."/>
        </authorList>
    </citation>
    <scope>NUCLEOTIDE SEQUENCE [LARGE SCALE GENOMIC DNA]</scope>
    <source>
        <strain evidence="3 4">DSM 44272</strain>
    </source>
</reference>
<dbReference type="Pfam" id="PF01844">
    <property type="entry name" value="HNH"/>
    <property type="match status" value="1"/>
</dbReference>
<evidence type="ECO:0000313" key="4">
    <source>
        <dbReference type="Proteomes" id="UP000198403"/>
    </source>
</evidence>
<dbReference type="RefSeq" id="WP_089337645.1">
    <property type="nucleotide sequence ID" value="NZ_FZNO01000019.1"/>
</dbReference>
<dbReference type="EMBL" id="FZNO01000019">
    <property type="protein sequence ID" value="SNR68713.1"/>
    <property type="molecule type" value="Genomic_DNA"/>
</dbReference>
<sequence length="403" mass="43356">MGELQSALDALAADDLHAMAAPQLLDRTAELVRARNRIDAELARTVRVADLTQAPEHDGLKTMRSWLRGHARLSPGAAAAVVRSGRVIEHLPAVAAGWAGGAITAEQVSVVAPVTRPENVDAAVDQGVELDEVDGVLAETAMTRQHVHLGRVVHHYLARLDPDGTEPEPTEGRSLTLSRLFDGRVAIRGELDAVGGEKLQAALESVVQADRPAGDMRTRAQQLGDGLVQLADNALASGDLPVLRTVKPQLIVTIPLEDLADPTTGPGAATTGFGATLSAARARWAACDGTITRLVLDPDGQPLDVGRTKRVVPPHLRRVVEQRDRHCVFAGCGAPTHWCDVHHLLHWIDGGETSLENSALLCERHHTKVHHGFRVERPPDGRWRTYRPDGTEILLAEPLLAAR</sequence>
<keyword evidence="4" id="KW-1185">Reference proteome</keyword>
<dbReference type="GO" id="GO:0003676">
    <property type="term" value="F:nucleic acid binding"/>
    <property type="evidence" value="ECO:0007669"/>
    <property type="project" value="InterPro"/>
</dbReference>
<dbReference type="GO" id="GO:0004519">
    <property type="term" value="F:endonuclease activity"/>
    <property type="evidence" value="ECO:0007669"/>
    <property type="project" value="InterPro"/>
</dbReference>
<dbReference type="InterPro" id="IPR003870">
    <property type="entry name" value="DUF222"/>
</dbReference>
<evidence type="ECO:0000259" key="2">
    <source>
        <dbReference type="SMART" id="SM00507"/>
    </source>
</evidence>
<feature type="domain" description="HNH nuclease" evidence="2">
    <location>
        <begin position="315"/>
        <end position="367"/>
    </location>
</feature>
<dbReference type="SMART" id="SM00507">
    <property type="entry name" value="HNHc"/>
    <property type="match status" value="1"/>
</dbReference>
<dbReference type="Proteomes" id="UP000198403">
    <property type="component" value="Unassembled WGS sequence"/>
</dbReference>
<dbReference type="InterPro" id="IPR003615">
    <property type="entry name" value="HNH_nuc"/>
</dbReference>
<dbReference type="InterPro" id="IPR002711">
    <property type="entry name" value="HNH"/>
</dbReference>